<keyword evidence="7 8" id="KW-0472">Membrane</keyword>
<evidence type="ECO:0000256" key="5">
    <source>
        <dbReference type="ARBA" id="ARBA00022801"/>
    </source>
</evidence>
<feature type="transmembrane region" description="Helical" evidence="8">
    <location>
        <begin position="103"/>
        <end position="128"/>
    </location>
</feature>
<reference evidence="9 10" key="1">
    <citation type="submission" date="2020-02" db="EMBL/GenBank/DDBJ databases">
        <title>Acidophilic actinobacteria isolated from forest soil.</title>
        <authorList>
            <person name="Golinska P."/>
        </authorList>
    </citation>
    <scope>NUCLEOTIDE SEQUENCE [LARGE SCALE GENOMIC DNA]</scope>
    <source>
        <strain evidence="9 10">NL8</strain>
    </source>
</reference>
<comment type="caution">
    <text evidence="9">The sequence shown here is derived from an EMBL/GenBank/DDBJ whole genome shotgun (WGS) entry which is preliminary data.</text>
</comment>
<dbReference type="InterPro" id="IPR026392">
    <property type="entry name" value="Exo/Archaeosortase_dom"/>
</dbReference>
<dbReference type="RefSeq" id="WP_212016972.1">
    <property type="nucleotide sequence ID" value="NZ_JAAFYZ010000160.1"/>
</dbReference>
<comment type="subcellular location">
    <subcellularLocation>
        <location evidence="1">Cell membrane</location>
        <topology evidence="1">Multi-pass membrane protein</topology>
    </subcellularLocation>
</comment>
<keyword evidence="5" id="KW-0378">Hydrolase</keyword>
<organism evidence="9 10">
    <name type="scientific">Catenulispora pinistramenti</name>
    <dbReference type="NCBI Taxonomy" id="2705254"/>
    <lineage>
        <taxon>Bacteria</taxon>
        <taxon>Bacillati</taxon>
        <taxon>Actinomycetota</taxon>
        <taxon>Actinomycetes</taxon>
        <taxon>Catenulisporales</taxon>
        <taxon>Catenulisporaceae</taxon>
        <taxon>Catenulispora</taxon>
    </lineage>
</organism>
<evidence type="ECO:0000256" key="3">
    <source>
        <dbReference type="ARBA" id="ARBA00022670"/>
    </source>
</evidence>
<keyword evidence="4 8" id="KW-0812">Transmembrane</keyword>
<keyword evidence="6 8" id="KW-1133">Transmembrane helix</keyword>
<protein>
    <submittedName>
        <fullName evidence="9">Exosortase/archaeosortase family protein</fullName>
    </submittedName>
</protein>
<keyword evidence="2" id="KW-1003">Cell membrane</keyword>
<feature type="transmembrane region" description="Helical" evidence="8">
    <location>
        <begin position="140"/>
        <end position="162"/>
    </location>
</feature>
<gene>
    <name evidence="9" type="ORF">KGQ19_34045</name>
</gene>
<evidence type="ECO:0000256" key="7">
    <source>
        <dbReference type="ARBA" id="ARBA00023136"/>
    </source>
</evidence>
<sequence>MRPEPWRVFARIGLLLVGTIGGFVLLQQWMRGVETAATVDVFHALGVGGVTRGYQASIIVDAHSPGSFAAILTPACSSLASLLALGGLAVLRPTGARGRLALALAAAVTVVFIGNIARIAASIGVGLLTGPSALVLFHDWVGSLFAFAYTLGGFLLMLWVLLPRDGVALDDLCLAGPVPVGASAGVPVGESVGVSAGDSSPDGVRDES</sequence>
<keyword evidence="10" id="KW-1185">Reference proteome</keyword>
<name>A0ABS5L0P5_9ACTN</name>
<evidence type="ECO:0000256" key="8">
    <source>
        <dbReference type="SAM" id="Phobius"/>
    </source>
</evidence>
<dbReference type="InterPro" id="IPR019127">
    <property type="entry name" value="Exosortase"/>
</dbReference>
<feature type="transmembrane region" description="Helical" evidence="8">
    <location>
        <begin position="12"/>
        <end position="30"/>
    </location>
</feature>
<evidence type="ECO:0000256" key="2">
    <source>
        <dbReference type="ARBA" id="ARBA00022475"/>
    </source>
</evidence>
<proteinExistence type="predicted"/>
<dbReference type="Pfam" id="PF09721">
    <property type="entry name" value="Exosortase_EpsH"/>
    <property type="match status" value="1"/>
</dbReference>
<accession>A0ABS5L0P5</accession>
<evidence type="ECO:0000313" key="9">
    <source>
        <dbReference type="EMBL" id="MBS2551898.1"/>
    </source>
</evidence>
<dbReference type="Proteomes" id="UP000730482">
    <property type="component" value="Unassembled WGS sequence"/>
</dbReference>
<evidence type="ECO:0000256" key="1">
    <source>
        <dbReference type="ARBA" id="ARBA00004651"/>
    </source>
</evidence>
<feature type="transmembrane region" description="Helical" evidence="8">
    <location>
        <begin position="68"/>
        <end position="91"/>
    </location>
</feature>
<evidence type="ECO:0000256" key="4">
    <source>
        <dbReference type="ARBA" id="ARBA00022692"/>
    </source>
</evidence>
<dbReference type="EMBL" id="JAAFYZ010000160">
    <property type="protein sequence ID" value="MBS2551898.1"/>
    <property type="molecule type" value="Genomic_DNA"/>
</dbReference>
<keyword evidence="3" id="KW-0645">Protease</keyword>
<evidence type="ECO:0000313" key="10">
    <source>
        <dbReference type="Proteomes" id="UP000730482"/>
    </source>
</evidence>
<evidence type="ECO:0000256" key="6">
    <source>
        <dbReference type="ARBA" id="ARBA00022989"/>
    </source>
</evidence>
<dbReference type="NCBIfam" id="TIGR04178">
    <property type="entry name" value="exo_archaeo"/>
    <property type="match status" value="1"/>
</dbReference>